<dbReference type="Pfam" id="PF03796">
    <property type="entry name" value="DnaB_C"/>
    <property type="match status" value="1"/>
</dbReference>
<dbReference type="GO" id="GO:0006269">
    <property type="term" value="P:DNA replication, synthesis of primer"/>
    <property type="evidence" value="ECO:0007669"/>
    <property type="project" value="UniProtKB-KW"/>
</dbReference>
<evidence type="ECO:0000256" key="10">
    <source>
        <dbReference type="ARBA" id="ARBA00044969"/>
    </source>
</evidence>
<comment type="catalytic activity">
    <reaction evidence="11">
        <text>ATP + H2O = ADP + phosphate + H(+)</text>
        <dbReference type="Rhea" id="RHEA:13065"/>
        <dbReference type="ChEBI" id="CHEBI:15377"/>
        <dbReference type="ChEBI" id="CHEBI:15378"/>
        <dbReference type="ChEBI" id="CHEBI:30616"/>
        <dbReference type="ChEBI" id="CHEBI:43474"/>
        <dbReference type="ChEBI" id="CHEBI:456216"/>
        <dbReference type="EC" id="5.6.2.3"/>
    </reaction>
</comment>
<dbReference type="AlphaFoldDB" id="A0A7X3KVK8"/>
<dbReference type="InterPro" id="IPR007694">
    <property type="entry name" value="DNA_helicase_DnaB-like_C"/>
</dbReference>
<evidence type="ECO:0000256" key="1">
    <source>
        <dbReference type="ARBA" id="ARBA00008428"/>
    </source>
</evidence>
<dbReference type="SUPFAM" id="SSF52540">
    <property type="entry name" value="P-loop containing nucleoside triphosphate hydrolases"/>
    <property type="match status" value="1"/>
</dbReference>
<dbReference type="PANTHER" id="PTHR30153:SF2">
    <property type="entry name" value="REPLICATIVE DNA HELICASE"/>
    <property type="match status" value="1"/>
</dbReference>
<evidence type="ECO:0000256" key="8">
    <source>
        <dbReference type="ARBA" id="ARBA00023125"/>
    </source>
</evidence>
<name>A0A7X3KVK8_9GAMM</name>
<dbReference type="RefSeq" id="WP_160482068.1">
    <property type="nucleotide sequence ID" value="NZ_WTFN01000068.1"/>
</dbReference>
<evidence type="ECO:0000256" key="4">
    <source>
        <dbReference type="ARBA" id="ARBA00022741"/>
    </source>
</evidence>
<evidence type="ECO:0000256" key="11">
    <source>
        <dbReference type="ARBA" id="ARBA00048954"/>
    </source>
</evidence>
<evidence type="ECO:0000256" key="9">
    <source>
        <dbReference type="ARBA" id="ARBA00023235"/>
    </source>
</evidence>
<evidence type="ECO:0000256" key="6">
    <source>
        <dbReference type="ARBA" id="ARBA00022806"/>
    </source>
</evidence>
<dbReference type="GO" id="GO:0043139">
    <property type="term" value="F:5'-3' DNA helicase activity"/>
    <property type="evidence" value="ECO:0007669"/>
    <property type="project" value="UniProtKB-EC"/>
</dbReference>
<keyword evidence="7" id="KW-0067">ATP-binding</keyword>
<accession>A0A7X3KVK8</accession>
<protein>
    <recommendedName>
        <fullName evidence="10">DNA 5'-3' helicase</fullName>
        <ecNumber evidence="10">5.6.2.3</ecNumber>
    </recommendedName>
</protein>
<dbReference type="InterPro" id="IPR007693">
    <property type="entry name" value="DNA_helicase_DnaB-like_N"/>
</dbReference>
<dbReference type="EC" id="5.6.2.3" evidence="10"/>
<dbReference type="GO" id="GO:0005829">
    <property type="term" value="C:cytosol"/>
    <property type="evidence" value="ECO:0007669"/>
    <property type="project" value="TreeGrafter"/>
</dbReference>
<reference evidence="13 14" key="1">
    <citation type="submission" date="2019-12" db="EMBL/GenBank/DDBJ databases">
        <title>Draft genome sequence of Pseudomonas otitidis recovered from a chicken carcass.</title>
        <authorList>
            <person name="Vieira T.R."/>
            <person name="Oliviera E.F.C."/>
            <person name="Silva N.M.V."/>
            <person name="Sambrano G.E."/>
            <person name="Cibulski S.P."/>
            <person name="Cardoso M.R.I."/>
        </authorList>
    </citation>
    <scope>NUCLEOTIDE SEQUENCE [LARGE SCALE GENOMIC DNA]</scope>
    <source>
        <strain evidence="13 14">25_K</strain>
    </source>
</reference>
<evidence type="ECO:0000256" key="2">
    <source>
        <dbReference type="ARBA" id="ARBA00022515"/>
    </source>
</evidence>
<keyword evidence="8" id="KW-0238">DNA-binding</keyword>
<dbReference type="PROSITE" id="PS51199">
    <property type="entry name" value="SF4_HELICASE"/>
    <property type="match status" value="1"/>
</dbReference>
<dbReference type="InterPro" id="IPR036185">
    <property type="entry name" value="DNA_heli_DnaB-like_N_sf"/>
</dbReference>
<evidence type="ECO:0000256" key="7">
    <source>
        <dbReference type="ARBA" id="ARBA00022840"/>
    </source>
</evidence>
<dbReference type="GO" id="GO:0016787">
    <property type="term" value="F:hydrolase activity"/>
    <property type="evidence" value="ECO:0007669"/>
    <property type="project" value="UniProtKB-KW"/>
</dbReference>
<evidence type="ECO:0000313" key="13">
    <source>
        <dbReference type="EMBL" id="MWK58731.1"/>
    </source>
</evidence>
<keyword evidence="9" id="KW-0413">Isomerase</keyword>
<dbReference type="GO" id="GO:1990077">
    <property type="term" value="C:primosome complex"/>
    <property type="evidence" value="ECO:0007669"/>
    <property type="project" value="UniProtKB-KW"/>
</dbReference>
<dbReference type="PANTHER" id="PTHR30153">
    <property type="entry name" value="REPLICATIVE DNA HELICASE DNAB"/>
    <property type="match status" value="1"/>
</dbReference>
<dbReference type="CDD" id="cd00984">
    <property type="entry name" value="DnaB_C"/>
    <property type="match status" value="1"/>
</dbReference>
<dbReference type="InterPro" id="IPR003593">
    <property type="entry name" value="AAA+_ATPase"/>
</dbReference>
<gene>
    <name evidence="13" type="ORF">GO594_22340</name>
</gene>
<dbReference type="EMBL" id="WTFN01000068">
    <property type="protein sequence ID" value="MWK58731.1"/>
    <property type="molecule type" value="Genomic_DNA"/>
</dbReference>
<dbReference type="PRINTS" id="PR01874">
    <property type="entry name" value="DNAREPAIRADA"/>
</dbReference>
<evidence type="ECO:0000256" key="3">
    <source>
        <dbReference type="ARBA" id="ARBA00022705"/>
    </source>
</evidence>
<dbReference type="Gene3D" id="3.40.50.300">
    <property type="entry name" value="P-loop containing nucleotide triphosphate hydrolases"/>
    <property type="match status" value="1"/>
</dbReference>
<organism evidence="13 14">
    <name type="scientific">Metapseudomonas otitidis</name>
    <dbReference type="NCBI Taxonomy" id="319939"/>
    <lineage>
        <taxon>Bacteria</taxon>
        <taxon>Pseudomonadati</taxon>
        <taxon>Pseudomonadota</taxon>
        <taxon>Gammaproteobacteria</taxon>
        <taxon>Pseudomonadales</taxon>
        <taxon>Pseudomonadaceae</taxon>
        <taxon>Metapseudomonas</taxon>
    </lineage>
</organism>
<dbReference type="InterPro" id="IPR016136">
    <property type="entry name" value="DNA_helicase_N/primase_C"/>
</dbReference>
<feature type="domain" description="SF4 helicase" evidence="12">
    <location>
        <begin position="179"/>
        <end position="444"/>
    </location>
</feature>
<keyword evidence="3" id="KW-0235">DNA replication</keyword>
<dbReference type="Gene3D" id="1.10.860.10">
    <property type="entry name" value="DNAb Helicase, Chain A"/>
    <property type="match status" value="1"/>
</dbReference>
<keyword evidence="2" id="KW-0639">Primosome</keyword>
<dbReference type="GO" id="GO:0005524">
    <property type="term" value="F:ATP binding"/>
    <property type="evidence" value="ECO:0007669"/>
    <property type="project" value="UniProtKB-KW"/>
</dbReference>
<evidence type="ECO:0000313" key="14">
    <source>
        <dbReference type="Proteomes" id="UP000461288"/>
    </source>
</evidence>
<sequence>MSQYLSPELYSLEAEHGVLGAIMLSSLQGDLQVVEQALDAVTDQDFAFDNNVALLRALREAHSQGMPLDPVTVGIVSRLLPDGELAMTYAAEITRDVPSAANWKAYAEHLRKLSVLRQVVDAGRAVQAAATAGGTLAEIVARAQQAVADLRDIDGTEPAVVRIGELLPAEVDRIDAGFNGQIVPKLSTGLGALDELLGGGLRKKSMVVIAGRPGSGKTTLGLQIAQNVAVSGSGVSLVFSLEMTKEELVQRSLASVGGIPLPRLDDASKMQDEDWPKLTNSVNKLVNAPLYLCDRSSLSVARIRSEARKVQRQHGLAALVVDYIGLIAGEGANRTERIAAISTALKNLAKELDIPLLVLAQLNRESTKRAGAAKKPQASELRDSGQIEQDADMVLLVHRDMDTDAGQAGVTELILDKGRQAKLGSCHVQQEGQFARFTDLFTRDFSQDEVEMGRPYRGRQYPRGDDE</sequence>
<dbReference type="Proteomes" id="UP000461288">
    <property type="component" value="Unassembled WGS sequence"/>
</dbReference>
<keyword evidence="4" id="KW-0547">Nucleotide-binding</keyword>
<evidence type="ECO:0000256" key="5">
    <source>
        <dbReference type="ARBA" id="ARBA00022801"/>
    </source>
</evidence>
<dbReference type="SMART" id="SM00382">
    <property type="entry name" value="AAA"/>
    <property type="match status" value="1"/>
</dbReference>
<evidence type="ECO:0000259" key="12">
    <source>
        <dbReference type="PROSITE" id="PS51199"/>
    </source>
</evidence>
<keyword evidence="5" id="KW-0378">Hydrolase</keyword>
<dbReference type="Pfam" id="PF00772">
    <property type="entry name" value="DnaB"/>
    <property type="match status" value="1"/>
</dbReference>
<comment type="caution">
    <text evidence="13">The sequence shown here is derived from an EMBL/GenBank/DDBJ whole genome shotgun (WGS) entry which is preliminary data.</text>
</comment>
<proteinExistence type="inferred from homology"/>
<comment type="similarity">
    <text evidence="1">Belongs to the helicase family. DnaB subfamily.</text>
</comment>
<dbReference type="SUPFAM" id="SSF48024">
    <property type="entry name" value="N-terminal domain of DnaB helicase"/>
    <property type="match status" value="1"/>
</dbReference>
<keyword evidence="6" id="KW-0347">Helicase</keyword>
<dbReference type="InterPro" id="IPR027417">
    <property type="entry name" value="P-loop_NTPase"/>
</dbReference>
<dbReference type="GO" id="GO:0003677">
    <property type="term" value="F:DNA binding"/>
    <property type="evidence" value="ECO:0007669"/>
    <property type="project" value="UniProtKB-KW"/>
</dbReference>